<feature type="region of interest" description="Disordered" evidence="1">
    <location>
        <begin position="1"/>
        <end position="21"/>
    </location>
</feature>
<protein>
    <submittedName>
        <fullName evidence="2">Uncharacterized protein</fullName>
    </submittedName>
</protein>
<reference evidence="2 3" key="1">
    <citation type="submission" date="2016-08" db="EMBL/GenBank/DDBJ databases">
        <authorList>
            <consortium name="Lentinula edodes genome sequencing consortium"/>
            <person name="Sakamoto Y."/>
            <person name="Nakade K."/>
            <person name="Sato S."/>
            <person name="Yoshida Y."/>
            <person name="Miyazaki K."/>
            <person name="Natsume S."/>
            <person name="Konno N."/>
        </authorList>
    </citation>
    <scope>NUCLEOTIDE SEQUENCE [LARGE SCALE GENOMIC DNA]</scope>
    <source>
        <strain evidence="2 3">NBRC 111202</strain>
    </source>
</reference>
<evidence type="ECO:0000313" key="3">
    <source>
        <dbReference type="Proteomes" id="UP000188533"/>
    </source>
</evidence>
<name>A0A1Q3E8U7_LENED</name>
<reference evidence="2 3" key="2">
    <citation type="submission" date="2017-02" db="EMBL/GenBank/DDBJ databases">
        <title>A genome survey and senescence transcriptome analysis in Lentinula edodes.</title>
        <authorList>
            <person name="Sakamoto Y."/>
            <person name="Nakade K."/>
            <person name="Sato S."/>
            <person name="Yoshida Y."/>
            <person name="Miyazaki K."/>
            <person name="Natsume S."/>
            <person name="Konno N."/>
        </authorList>
    </citation>
    <scope>NUCLEOTIDE SEQUENCE [LARGE SCALE GENOMIC DNA]</scope>
    <source>
        <strain evidence="2 3">NBRC 111202</strain>
    </source>
</reference>
<dbReference type="AlphaFoldDB" id="A0A1Q3E8U7"/>
<accession>A0A1Q3E8U7</accession>
<keyword evidence="3" id="KW-1185">Reference proteome</keyword>
<dbReference type="Proteomes" id="UP000188533">
    <property type="component" value="Unassembled WGS sequence"/>
</dbReference>
<proteinExistence type="predicted"/>
<gene>
    <name evidence="2" type="ORF">LENED_005325</name>
</gene>
<sequence length="100" mass="11328">MGQCLTSTIPPSGEPKKQRIKLSKGRRDSSSHLFQFIHPVHYCVFITHAVYFGRRFFACPLDASCACIQIWYPSFILAISLVRNFIFNANGFDNLLSTAL</sequence>
<comment type="caution">
    <text evidence="2">The sequence shown here is derived from an EMBL/GenBank/DDBJ whole genome shotgun (WGS) entry which is preliminary data.</text>
</comment>
<evidence type="ECO:0000256" key="1">
    <source>
        <dbReference type="SAM" id="MobiDB-lite"/>
    </source>
</evidence>
<organism evidence="2 3">
    <name type="scientific">Lentinula edodes</name>
    <name type="common">Shiitake mushroom</name>
    <name type="synonym">Lentinus edodes</name>
    <dbReference type="NCBI Taxonomy" id="5353"/>
    <lineage>
        <taxon>Eukaryota</taxon>
        <taxon>Fungi</taxon>
        <taxon>Dikarya</taxon>
        <taxon>Basidiomycota</taxon>
        <taxon>Agaricomycotina</taxon>
        <taxon>Agaricomycetes</taxon>
        <taxon>Agaricomycetidae</taxon>
        <taxon>Agaricales</taxon>
        <taxon>Marasmiineae</taxon>
        <taxon>Omphalotaceae</taxon>
        <taxon>Lentinula</taxon>
    </lineage>
</organism>
<evidence type="ECO:0000313" key="2">
    <source>
        <dbReference type="EMBL" id="GAW03591.1"/>
    </source>
</evidence>
<dbReference type="EMBL" id="BDGU01000150">
    <property type="protein sequence ID" value="GAW03591.1"/>
    <property type="molecule type" value="Genomic_DNA"/>
</dbReference>
<feature type="compositionally biased region" description="Polar residues" evidence="1">
    <location>
        <begin position="1"/>
        <end position="10"/>
    </location>
</feature>